<proteinExistence type="inferred from homology"/>
<dbReference type="InterPro" id="IPR005064">
    <property type="entry name" value="BUG"/>
</dbReference>
<protein>
    <submittedName>
        <fullName evidence="3">Tripartite-type tricarboxylate transporter receptor subunit TctC</fullName>
    </submittedName>
</protein>
<dbReference type="Proteomes" id="UP000295525">
    <property type="component" value="Unassembled WGS sequence"/>
</dbReference>
<evidence type="ECO:0000313" key="4">
    <source>
        <dbReference type="Proteomes" id="UP000295525"/>
    </source>
</evidence>
<dbReference type="RefSeq" id="WP_132585081.1">
    <property type="nucleotide sequence ID" value="NZ_SMAJ01000019.1"/>
</dbReference>
<accession>A0A4R3LPJ5</accession>
<comment type="caution">
    <text evidence="3">The sequence shown here is derived from an EMBL/GenBank/DDBJ whole genome shotgun (WGS) entry which is preliminary data.</text>
</comment>
<evidence type="ECO:0000256" key="2">
    <source>
        <dbReference type="SAM" id="SignalP"/>
    </source>
</evidence>
<dbReference type="SUPFAM" id="SSF53850">
    <property type="entry name" value="Periplasmic binding protein-like II"/>
    <property type="match status" value="1"/>
</dbReference>
<keyword evidence="2" id="KW-0732">Signal</keyword>
<feature type="signal peptide" evidence="2">
    <location>
        <begin position="1"/>
        <end position="23"/>
    </location>
</feature>
<dbReference type="InterPro" id="IPR042100">
    <property type="entry name" value="Bug_dom1"/>
</dbReference>
<dbReference type="Pfam" id="PF03401">
    <property type="entry name" value="TctC"/>
    <property type="match status" value="1"/>
</dbReference>
<dbReference type="PANTHER" id="PTHR42928:SF5">
    <property type="entry name" value="BLR1237 PROTEIN"/>
    <property type="match status" value="1"/>
</dbReference>
<reference evidence="3 4" key="1">
    <citation type="submission" date="2019-03" db="EMBL/GenBank/DDBJ databases">
        <title>Genomic Encyclopedia of Type Strains, Phase IV (KMG-IV): sequencing the most valuable type-strain genomes for metagenomic binning, comparative biology and taxonomic classification.</title>
        <authorList>
            <person name="Goeker M."/>
        </authorList>
    </citation>
    <scope>NUCLEOTIDE SEQUENCE [LARGE SCALE GENOMIC DNA]</scope>
    <source>
        <strain evidence="3 4">DSM 24591</strain>
    </source>
</reference>
<comment type="similarity">
    <text evidence="1">Belongs to the UPF0065 (bug) family.</text>
</comment>
<keyword evidence="4" id="KW-1185">Reference proteome</keyword>
<dbReference type="PIRSF" id="PIRSF017082">
    <property type="entry name" value="YflP"/>
    <property type="match status" value="1"/>
</dbReference>
<organism evidence="3 4">
    <name type="scientific">Paralcaligenes ureilyticus</name>
    <dbReference type="NCBI Taxonomy" id="627131"/>
    <lineage>
        <taxon>Bacteria</taxon>
        <taxon>Pseudomonadati</taxon>
        <taxon>Pseudomonadota</taxon>
        <taxon>Betaproteobacteria</taxon>
        <taxon>Burkholderiales</taxon>
        <taxon>Alcaligenaceae</taxon>
        <taxon>Paralcaligenes</taxon>
    </lineage>
</organism>
<evidence type="ECO:0000256" key="1">
    <source>
        <dbReference type="ARBA" id="ARBA00006987"/>
    </source>
</evidence>
<name>A0A4R3LPJ5_9BURK</name>
<dbReference type="Gene3D" id="3.40.190.10">
    <property type="entry name" value="Periplasmic binding protein-like II"/>
    <property type="match status" value="1"/>
</dbReference>
<gene>
    <name evidence="3" type="ORF">EDC26_11928</name>
</gene>
<evidence type="ECO:0000313" key="3">
    <source>
        <dbReference type="EMBL" id="TCT02302.1"/>
    </source>
</evidence>
<keyword evidence="3" id="KW-0675">Receptor</keyword>
<dbReference type="PANTHER" id="PTHR42928">
    <property type="entry name" value="TRICARBOXYLATE-BINDING PROTEIN"/>
    <property type="match status" value="1"/>
</dbReference>
<dbReference type="Gene3D" id="3.40.190.150">
    <property type="entry name" value="Bordetella uptake gene, domain 1"/>
    <property type="match status" value="1"/>
</dbReference>
<dbReference type="EMBL" id="SMAJ01000019">
    <property type="protein sequence ID" value="TCT02302.1"/>
    <property type="molecule type" value="Genomic_DNA"/>
</dbReference>
<dbReference type="CDD" id="cd07012">
    <property type="entry name" value="PBP2_Bug_TTT"/>
    <property type="match status" value="1"/>
</dbReference>
<sequence>MKLFLSHLLAGIFIGLSASSAYAQPWPTHSVKLVVPYPPGGASDFSGRVYAEQLTKIFGESFVVENKAGASGDIGAGYVARSTPDGYTLLMAAIGSHAIHSVLPSFNPGYKFPGDFEGVSMATTTPLAVVVRSSLPVHSIQDLIALAKSKPGVLSFGSAGIGSPEHMTGEKFQLETGTKLLHVPYKGSGPAISGLMGGQVDVVFDTLPTLLPQINNGKVRFLAVTTRQRSPLLPKIKTLQELGVKNVDISTRYALLAPKGTPKEVIDRLSAAMKKITEMPEVQKKMKAQGAQALFTTPKQTDQALKQEVAIWADVAKRADIK</sequence>
<dbReference type="OrthoDB" id="8678477at2"/>
<dbReference type="AlphaFoldDB" id="A0A4R3LPJ5"/>
<feature type="chain" id="PRO_5020976175" evidence="2">
    <location>
        <begin position="24"/>
        <end position="322"/>
    </location>
</feature>